<dbReference type="PRINTS" id="PR00171">
    <property type="entry name" value="SUGRTRNSPORT"/>
</dbReference>
<dbReference type="Gene3D" id="1.20.1250.20">
    <property type="entry name" value="MFS general substrate transporter like domains"/>
    <property type="match status" value="1"/>
</dbReference>
<keyword evidence="4 15" id="KW-0812">Transmembrane</keyword>
<reference evidence="17" key="1">
    <citation type="submission" date="2021-12" db="EMBL/GenBank/DDBJ databases">
        <title>Prjna785345.</title>
        <authorList>
            <person name="Rujirawat T."/>
            <person name="Krajaejun T."/>
        </authorList>
    </citation>
    <scope>NUCLEOTIDE SEQUENCE</scope>
    <source>
        <strain evidence="17">Pi057C3</strain>
    </source>
</reference>
<feature type="transmembrane region" description="Helical" evidence="15">
    <location>
        <begin position="220"/>
        <end position="244"/>
    </location>
</feature>
<keyword evidence="6 15" id="KW-0472">Membrane</keyword>
<feature type="transmembrane region" description="Helical" evidence="15">
    <location>
        <begin position="192"/>
        <end position="214"/>
    </location>
</feature>
<feature type="region of interest" description="Disordered" evidence="14">
    <location>
        <begin position="283"/>
        <end position="316"/>
    </location>
</feature>
<evidence type="ECO:0000256" key="4">
    <source>
        <dbReference type="ARBA" id="ARBA00022692"/>
    </source>
</evidence>
<protein>
    <recommendedName>
        <fullName evidence="13">Hexose transporter 1</fullName>
    </recommendedName>
</protein>
<dbReference type="Pfam" id="PF00083">
    <property type="entry name" value="Sugar_tr"/>
    <property type="match status" value="1"/>
</dbReference>
<dbReference type="PANTHER" id="PTHR23503">
    <property type="entry name" value="SOLUTE CARRIER FAMILY 2"/>
    <property type="match status" value="1"/>
</dbReference>
<feature type="transmembrane region" description="Helical" evidence="15">
    <location>
        <begin position="464"/>
        <end position="487"/>
    </location>
</feature>
<feature type="transmembrane region" description="Helical" evidence="15">
    <location>
        <begin position="377"/>
        <end position="397"/>
    </location>
</feature>
<comment type="catalytic activity">
    <reaction evidence="12">
        <text>D-fructose(out) = D-fructose(in)</text>
        <dbReference type="Rhea" id="RHEA:60372"/>
        <dbReference type="ChEBI" id="CHEBI:37721"/>
    </reaction>
    <physiologicalReaction direction="left-to-right" evidence="12">
        <dbReference type="Rhea" id="RHEA:60373"/>
    </physiologicalReaction>
</comment>
<evidence type="ECO:0000256" key="7">
    <source>
        <dbReference type="ARBA" id="ARBA00044637"/>
    </source>
</evidence>
<dbReference type="PROSITE" id="PS50850">
    <property type="entry name" value="MFS"/>
    <property type="match status" value="1"/>
</dbReference>
<comment type="catalytic activity">
    <reaction evidence="7">
        <text>D-galactose(in) = D-galactose(out)</text>
        <dbReference type="Rhea" id="RHEA:34915"/>
        <dbReference type="ChEBI" id="CHEBI:4139"/>
    </reaction>
    <physiologicalReaction direction="right-to-left" evidence="7">
        <dbReference type="Rhea" id="RHEA:34917"/>
    </physiologicalReaction>
</comment>
<proteinExistence type="predicted"/>
<dbReference type="InterPro" id="IPR036259">
    <property type="entry name" value="MFS_trans_sf"/>
</dbReference>
<evidence type="ECO:0000256" key="3">
    <source>
        <dbReference type="ARBA" id="ARBA00022448"/>
    </source>
</evidence>
<name>A0AAD5LVI3_PYTIN</name>
<accession>A0AAD5LVI3</accession>
<dbReference type="Proteomes" id="UP001209570">
    <property type="component" value="Unassembled WGS sequence"/>
</dbReference>
<dbReference type="AlphaFoldDB" id="A0AAD5LVI3"/>
<keyword evidence="3" id="KW-0813">Transport</keyword>
<dbReference type="SUPFAM" id="SSF103473">
    <property type="entry name" value="MFS general substrate transporter"/>
    <property type="match status" value="1"/>
</dbReference>
<comment type="catalytic activity">
    <reaction evidence="10">
        <text>D-mannose(out) = D-mannose(in)</text>
        <dbReference type="Rhea" id="RHEA:78391"/>
        <dbReference type="ChEBI" id="CHEBI:4208"/>
    </reaction>
    <physiologicalReaction direction="left-to-right" evidence="10">
        <dbReference type="Rhea" id="RHEA:78392"/>
    </physiologicalReaction>
</comment>
<dbReference type="GO" id="GO:0015149">
    <property type="term" value="F:hexose transmembrane transporter activity"/>
    <property type="evidence" value="ECO:0007669"/>
    <property type="project" value="TreeGrafter"/>
</dbReference>
<evidence type="ECO:0000313" key="17">
    <source>
        <dbReference type="EMBL" id="KAJ0394878.1"/>
    </source>
</evidence>
<dbReference type="PROSITE" id="PS00216">
    <property type="entry name" value="SUGAR_TRANSPORT_1"/>
    <property type="match status" value="1"/>
</dbReference>
<dbReference type="InterPro" id="IPR003663">
    <property type="entry name" value="Sugar/inositol_transpt"/>
</dbReference>
<evidence type="ECO:0000256" key="9">
    <source>
        <dbReference type="ARBA" id="ARBA00044656"/>
    </source>
</evidence>
<keyword evidence="18" id="KW-1185">Reference proteome</keyword>
<evidence type="ECO:0000256" key="2">
    <source>
        <dbReference type="ARBA" id="ARBA00011738"/>
    </source>
</evidence>
<evidence type="ECO:0000256" key="10">
    <source>
        <dbReference type="ARBA" id="ARBA00044662"/>
    </source>
</evidence>
<comment type="catalytic activity">
    <reaction evidence="11">
        <text>D-glucosamine(out) = D-glucosamine(in)</text>
        <dbReference type="Rhea" id="RHEA:78423"/>
        <dbReference type="ChEBI" id="CHEBI:58723"/>
    </reaction>
    <physiologicalReaction direction="left-to-right" evidence="11">
        <dbReference type="Rhea" id="RHEA:78424"/>
    </physiologicalReaction>
</comment>
<feature type="transmembrane region" description="Helical" evidence="15">
    <location>
        <begin position="493"/>
        <end position="510"/>
    </location>
</feature>
<dbReference type="InterPro" id="IPR045263">
    <property type="entry name" value="GLUT"/>
</dbReference>
<feature type="transmembrane region" description="Helical" evidence="15">
    <location>
        <begin position="434"/>
        <end position="452"/>
    </location>
</feature>
<organism evidence="17 18">
    <name type="scientific">Pythium insidiosum</name>
    <name type="common">Pythiosis disease agent</name>
    <dbReference type="NCBI Taxonomy" id="114742"/>
    <lineage>
        <taxon>Eukaryota</taxon>
        <taxon>Sar</taxon>
        <taxon>Stramenopiles</taxon>
        <taxon>Oomycota</taxon>
        <taxon>Peronosporomycetes</taxon>
        <taxon>Pythiales</taxon>
        <taxon>Pythiaceae</taxon>
        <taxon>Pythium</taxon>
    </lineage>
</organism>
<feature type="transmembrane region" description="Helical" evidence="15">
    <location>
        <begin position="104"/>
        <end position="125"/>
    </location>
</feature>
<dbReference type="GO" id="GO:0016020">
    <property type="term" value="C:membrane"/>
    <property type="evidence" value="ECO:0007669"/>
    <property type="project" value="UniProtKB-SubCell"/>
</dbReference>
<dbReference type="PROSITE" id="PS00217">
    <property type="entry name" value="SUGAR_TRANSPORT_2"/>
    <property type="match status" value="1"/>
</dbReference>
<comment type="caution">
    <text evidence="17">The sequence shown here is derived from an EMBL/GenBank/DDBJ whole genome shotgun (WGS) entry which is preliminary data.</text>
</comment>
<evidence type="ECO:0000256" key="12">
    <source>
        <dbReference type="ARBA" id="ARBA00044710"/>
    </source>
</evidence>
<dbReference type="InterPro" id="IPR020846">
    <property type="entry name" value="MFS_dom"/>
</dbReference>
<feature type="transmembrane region" description="Helical" evidence="15">
    <location>
        <begin position="409"/>
        <end position="428"/>
    </location>
</feature>
<keyword evidence="5 15" id="KW-1133">Transmembrane helix</keyword>
<dbReference type="PANTHER" id="PTHR23503:SF8">
    <property type="entry name" value="FACILITATED GLUCOSE TRANSPORTER PROTEIN 1"/>
    <property type="match status" value="1"/>
</dbReference>
<evidence type="ECO:0000256" key="6">
    <source>
        <dbReference type="ARBA" id="ARBA00023136"/>
    </source>
</evidence>
<gene>
    <name evidence="17" type="ORF">P43SY_003282</name>
</gene>
<evidence type="ECO:0000256" key="14">
    <source>
        <dbReference type="SAM" id="MobiDB-lite"/>
    </source>
</evidence>
<feature type="transmembrane region" description="Helical" evidence="15">
    <location>
        <begin position="338"/>
        <end position="357"/>
    </location>
</feature>
<dbReference type="InterPro" id="IPR005828">
    <property type="entry name" value="MFS_sugar_transport-like"/>
</dbReference>
<feature type="domain" description="Major facilitator superfamily (MFS) profile" evidence="16">
    <location>
        <begin position="55"/>
        <end position="517"/>
    </location>
</feature>
<comment type="catalytic activity">
    <reaction evidence="9">
        <text>D-xylose(out) = D-xylose(in)</text>
        <dbReference type="Rhea" id="RHEA:78427"/>
        <dbReference type="ChEBI" id="CHEBI:53455"/>
    </reaction>
    <physiologicalReaction direction="left-to-right" evidence="9">
        <dbReference type="Rhea" id="RHEA:78428"/>
    </physiologicalReaction>
</comment>
<sequence>MSTADKPDPRAPGLLALVHMASRSSPKCHDAGSAFAPLQSPRSAPVPATSLLYASASLALLQSMHFGWSLSQLNYSAFHAPDDCAETSPSAACLMFPGHSASQWTLAVNAWVVGGMLGSLASGALADAVGRRRTFQLNAVVMVVAAAVQSLSSSVELFSLGRWLAGLASGAATAMPNSYINEIAPPHLRSHLGVGFQLVVAIGIVLVGSTFFLVDGSPSAWRWIAAAPVVLAGFFLLAAPWYMVESPTWLLAQDRRVDAERELTRLFGEEHVATALDWLGSSDDKTAQRHGPHLVRRCTSESSGSGDADDLESPAVSPRSMTSAIAPSLFAVAYRRQTLLAVTLAGALQLSGINVVFLYSSSLFKDAGIDDDRVGSLIVNVVNLLPSFVAGTLATRFGNRTMILLDQCVMLLSAVGLTVALLVDVALLSIVFTSLYVAGFSVSLGPLAFLVASEIFPDALRATGASLTLCVNWSCMLLIGVGYPYAASTLRDLGFLPFIATLSFFLLLLGRTLPETLGKTSAEIQRCFAA</sequence>
<comment type="subcellular location">
    <subcellularLocation>
        <location evidence="1">Membrane</location>
        <topology evidence="1">Multi-pass membrane protein</topology>
    </subcellularLocation>
</comment>
<evidence type="ECO:0000256" key="15">
    <source>
        <dbReference type="SAM" id="Phobius"/>
    </source>
</evidence>
<evidence type="ECO:0000256" key="8">
    <source>
        <dbReference type="ARBA" id="ARBA00044648"/>
    </source>
</evidence>
<evidence type="ECO:0000256" key="1">
    <source>
        <dbReference type="ARBA" id="ARBA00004141"/>
    </source>
</evidence>
<evidence type="ECO:0000256" key="5">
    <source>
        <dbReference type="ARBA" id="ARBA00022989"/>
    </source>
</evidence>
<evidence type="ECO:0000256" key="11">
    <source>
        <dbReference type="ARBA" id="ARBA00044668"/>
    </source>
</evidence>
<evidence type="ECO:0000259" key="16">
    <source>
        <dbReference type="PROSITE" id="PS50850"/>
    </source>
</evidence>
<comment type="catalytic activity">
    <reaction evidence="8">
        <text>D-glucose(out) = D-glucose(in)</text>
        <dbReference type="Rhea" id="RHEA:60376"/>
        <dbReference type="ChEBI" id="CHEBI:4167"/>
    </reaction>
    <physiologicalReaction direction="left-to-right" evidence="8">
        <dbReference type="Rhea" id="RHEA:60377"/>
    </physiologicalReaction>
</comment>
<comment type="subunit">
    <text evidence="2">Homodimer.</text>
</comment>
<dbReference type="EMBL" id="JAKCXM010000378">
    <property type="protein sequence ID" value="KAJ0394878.1"/>
    <property type="molecule type" value="Genomic_DNA"/>
</dbReference>
<dbReference type="InterPro" id="IPR005829">
    <property type="entry name" value="Sugar_transporter_CS"/>
</dbReference>
<evidence type="ECO:0000256" key="13">
    <source>
        <dbReference type="ARBA" id="ARBA00044780"/>
    </source>
</evidence>
<evidence type="ECO:0000313" key="18">
    <source>
        <dbReference type="Proteomes" id="UP001209570"/>
    </source>
</evidence>